<evidence type="ECO:0000259" key="8">
    <source>
        <dbReference type="PROSITE" id="PS50020"/>
    </source>
</evidence>
<dbReference type="GO" id="GO:0005085">
    <property type="term" value="F:guanyl-nucleotide exchange factor activity"/>
    <property type="evidence" value="ECO:0007669"/>
    <property type="project" value="UniProtKB-KW"/>
</dbReference>
<dbReference type="InterPro" id="IPR001452">
    <property type="entry name" value="SH3_domain"/>
</dbReference>
<evidence type="ECO:0000256" key="4">
    <source>
        <dbReference type="PROSITE-ProRule" id="PRU00192"/>
    </source>
</evidence>
<dbReference type="InterPro" id="IPR000651">
    <property type="entry name" value="Ras-like_Gua-exchang_fac_N"/>
</dbReference>
<accession>A0A2G8RM59</accession>
<dbReference type="Pfam" id="PF00618">
    <property type="entry name" value="RasGEF_N"/>
    <property type="match status" value="1"/>
</dbReference>
<proteinExistence type="predicted"/>
<evidence type="ECO:0000313" key="11">
    <source>
        <dbReference type="Proteomes" id="UP000230002"/>
    </source>
</evidence>
<feature type="domain" description="Ras-GEF" evidence="7">
    <location>
        <begin position="1148"/>
        <end position="1383"/>
    </location>
</feature>
<dbReference type="CDD" id="cd00155">
    <property type="entry name" value="RasGEF"/>
    <property type="match status" value="1"/>
</dbReference>
<feature type="compositionally biased region" description="Polar residues" evidence="5">
    <location>
        <begin position="327"/>
        <end position="338"/>
    </location>
</feature>
<feature type="region of interest" description="Disordered" evidence="5">
    <location>
        <begin position="1"/>
        <end position="21"/>
    </location>
</feature>
<dbReference type="Gene3D" id="1.20.870.10">
    <property type="entry name" value="Son of sevenless (SoS) protein Chain: S domain 1"/>
    <property type="match status" value="1"/>
</dbReference>
<dbReference type="SUPFAM" id="SSF50044">
    <property type="entry name" value="SH3-domain"/>
    <property type="match status" value="1"/>
</dbReference>
<dbReference type="FunFam" id="2.30.30.40:FF:000072">
    <property type="entry name" value="Unconventional Myosin IB"/>
    <property type="match status" value="1"/>
</dbReference>
<organism evidence="10 11">
    <name type="scientific">Ganoderma sinense ZZ0214-1</name>
    <dbReference type="NCBI Taxonomy" id="1077348"/>
    <lineage>
        <taxon>Eukaryota</taxon>
        <taxon>Fungi</taxon>
        <taxon>Dikarya</taxon>
        <taxon>Basidiomycota</taxon>
        <taxon>Agaricomycotina</taxon>
        <taxon>Agaricomycetes</taxon>
        <taxon>Polyporales</taxon>
        <taxon>Polyporaceae</taxon>
        <taxon>Ganoderma</taxon>
    </lineage>
</organism>
<comment type="caution">
    <text evidence="10">The sequence shown here is derived from an EMBL/GenBank/DDBJ whole genome shotgun (WGS) entry which is preliminary data.</text>
</comment>
<dbReference type="PROSITE" id="PS50212">
    <property type="entry name" value="RASGEF_NTER"/>
    <property type="match status" value="1"/>
</dbReference>
<dbReference type="CDD" id="cd11883">
    <property type="entry name" value="SH3_Sdc25"/>
    <property type="match status" value="1"/>
</dbReference>
<dbReference type="SUPFAM" id="SSF48366">
    <property type="entry name" value="Ras GEF"/>
    <property type="match status" value="1"/>
</dbReference>
<gene>
    <name evidence="10" type="ORF">GSI_15279</name>
</gene>
<dbReference type="InterPro" id="IPR057827">
    <property type="entry name" value="WW_fungi"/>
</dbReference>
<dbReference type="SMART" id="SM00147">
    <property type="entry name" value="RasGEF"/>
    <property type="match status" value="1"/>
</dbReference>
<dbReference type="InterPro" id="IPR001895">
    <property type="entry name" value="RASGEF_cat_dom"/>
</dbReference>
<keyword evidence="1 4" id="KW-0728">SH3 domain</keyword>
<evidence type="ECO:0000259" key="7">
    <source>
        <dbReference type="PROSITE" id="PS50009"/>
    </source>
</evidence>
<dbReference type="Pfam" id="PF00617">
    <property type="entry name" value="RasGEF"/>
    <property type="match status" value="1"/>
</dbReference>
<dbReference type="PANTHER" id="PTHR23113:SF368">
    <property type="entry name" value="CELL DIVISION CONTROL PROTEIN 25"/>
    <property type="match status" value="1"/>
</dbReference>
<evidence type="ECO:0000256" key="1">
    <source>
        <dbReference type="ARBA" id="ARBA00022443"/>
    </source>
</evidence>
<evidence type="ECO:0000256" key="5">
    <source>
        <dbReference type="SAM" id="MobiDB-lite"/>
    </source>
</evidence>
<dbReference type="SMART" id="SM00229">
    <property type="entry name" value="RasGEFN"/>
    <property type="match status" value="1"/>
</dbReference>
<dbReference type="Proteomes" id="UP000230002">
    <property type="component" value="Unassembled WGS sequence"/>
</dbReference>
<dbReference type="Pfam" id="PF23518">
    <property type="entry name" value="WW_2"/>
    <property type="match status" value="1"/>
</dbReference>
<dbReference type="PROSITE" id="PS50009">
    <property type="entry name" value="RASGEF_CAT"/>
    <property type="match status" value="1"/>
</dbReference>
<dbReference type="OrthoDB" id="546434at2759"/>
<dbReference type="InterPro" id="IPR023578">
    <property type="entry name" value="Ras_GEF_dom_sf"/>
</dbReference>
<evidence type="ECO:0000259" key="9">
    <source>
        <dbReference type="PROSITE" id="PS50212"/>
    </source>
</evidence>
<feature type="compositionally biased region" description="Basic and acidic residues" evidence="5">
    <location>
        <begin position="474"/>
        <end position="483"/>
    </location>
</feature>
<dbReference type="GO" id="GO:0005886">
    <property type="term" value="C:plasma membrane"/>
    <property type="evidence" value="ECO:0007669"/>
    <property type="project" value="TreeGrafter"/>
</dbReference>
<dbReference type="CDD" id="cd00201">
    <property type="entry name" value="WW"/>
    <property type="match status" value="1"/>
</dbReference>
<evidence type="ECO:0000313" key="10">
    <source>
        <dbReference type="EMBL" id="PIL22590.1"/>
    </source>
</evidence>
<dbReference type="Pfam" id="PF00018">
    <property type="entry name" value="SH3_1"/>
    <property type="match status" value="1"/>
</dbReference>
<dbReference type="GO" id="GO:0007265">
    <property type="term" value="P:Ras protein signal transduction"/>
    <property type="evidence" value="ECO:0007669"/>
    <property type="project" value="TreeGrafter"/>
</dbReference>
<dbReference type="PRINTS" id="PR00452">
    <property type="entry name" value="SH3DOMAIN"/>
</dbReference>
<dbReference type="Gene3D" id="2.30.30.40">
    <property type="entry name" value="SH3 Domains"/>
    <property type="match status" value="1"/>
</dbReference>
<feature type="compositionally biased region" description="Polar residues" evidence="5">
    <location>
        <begin position="349"/>
        <end position="363"/>
    </location>
</feature>
<dbReference type="Gene3D" id="1.10.840.10">
    <property type="entry name" value="Ras guanine-nucleotide exchange factors catalytic domain"/>
    <property type="match status" value="1"/>
</dbReference>
<feature type="compositionally biased region" description="Polar residues" evidence="5">
    <location>
        <begin position="855"/>
        <end position="870"/>
    </location>
</feature>
<reference evidence="10 11" key="1">
    <citation type="journal article" date="2015" name="Sci. Rep.">
        <title>Chromosome-level genome map provides insights into diverse defense mechanisms in the medicinal fungus Ganoderma sinense.</title>
        <authorList>
            <person name="Zhu Y."/>
            <person name="Xu J."/>
            <person name="Sun C."/>
            <person name="Zhou S."/>
            <person name="Xu H."/>
            <person name="Nelson D.R."/>
            <person name="Qian J."/>
            <person name="Song J."/>
            <person name="Luo H."/>
            <person name="Xiang L."/>
            <person name="Li Y."/>
            <person name="Xu Z."/>
            <person name="Ji A."/>
            <person name="Wang L."/>
            <person name="Lu S."/>
            <person name="Hayward A."/>
            <person name="Sun W."/>
            <person name="Li X."/>
            <person name="Schwartz D.C."/>
            <person name="Wang Y."/>
            <person name="Chen S."/>
        </authorList>
    </citation>
    <scope>NUCLEOTIDE SEQUENCE [LARGE SCALE GENOMIC DNA]</scope>
    <source>
        <strain evidence="10 11">ZZ0214-1</strain>
    </source>
</reference>
<dbReference type="InterPro" id="IPR036028">
    <property type="entry name" value="SH3-like_dom_sf"/>
</dbReference>
<dbReference type="SMART" id="SM00326">
    <property type="entry name" value="SH3"/>
    <property type="match status" value="1"/>
</dbReference>
<dbReference type="InterPro" id="IPR036964">
    <property type="entry name" value="RASGEF_cat_dom_sf"/>
</dbReference>
<dbReference type="Gene3D" id="2.20.70.10">
    <property type="match status" value="1"/>
</dbReference>
<protein>
    <submittedName>
        <fullName evidence="10">Transporter</fullName>
    </submittedName>
</protein>
<dbReference type="SMART" id="SM00456">
    <property type="entry name" value="WW"/>
    <property type="match status" value="2"/>
</dbReference>
<dbReference type="PROSITE" id="PS50002">
    <property type="entry name" value="SH3"/>
    <property type="match status" value="1"/>
</dbReference>
<dbReference type="STRING" id="1077348.A0A2G8RM59"/>
<feature type="compositionally biased region" description="Polar residues" evidence="5">
    <location>
        <begin position="818"/>
        <end position="847"/>
    </location>
</feature>
<dbReference type="EMBL" id="AYKW01000069">
    <property type="protein sequence ID" value="PIL22590.1"/>
    <property type="molecule type" value="Genomic_DNA"/>
</dbReference>
<feature type="region of interest" description="Disordered" evidence="5">
    <location>
        <begin position="272"/>
        <end position="378"/>
    </location>
</feature>
<sequence>MHATLADNVHDPQSSMNYDDPQAGDEYPSTFFCRALYDFQSEDPSSLSFHKGDIIEVLTRLESGWWDGLLIDERGWFPSNYVTVISDQEAEAAFGGSEYSSSHAALPDDSIVDMVHTMSQALSQSDLDGDWLNGGGADYQGVLQSLGSTNGTAVAGGGTQHSDFWVPQVAQDGRIFYVNTHTGQQSADLPAEGEVDEDSAVAALAPQASSRTGPATAYGLAASNSREGPGFGIPQRTQTPEPWVRRLADDGQSYYYVNRLDGRVSWTLPESAAPPSYSQDGYSGPLASKNPPSTSSSSIPNTTIPSSTPPNGSVNGISRPRVDSSHSRTQARNGSSTDIHSDEPDIFFSSRQDGPNSTTTAGSATGDVGRPSASRPLRPLPSIAAALEPTAAEKSAKALQSALSPSSPETVVELSDRIRDAVAAVLRYLQGSSSPRHREQYQEVDVLVLEVVTAVRNLLYVTATPSGHVPSHLYPRDPRDPRPGGRQTLQAHLKAAHRKVAGTLSKLVLSTLALQYDPGLSSTDKPNRMESDVLELERAITAFVQEVVFFQEQHALSSTLSRTPGGKRLLGTFSTANIGLGLPGAGVAGDWRGFGFAAPDDGTEVPERMLTDDVVIEYKGSLKALEARLGSLVISLRYLDSHPERVSQEGQSASAYLSWLLQWLCGINVAFHVDVDGVRSDSSPQYRQMVDRARNLVRTLEGAIQALYDDGATIFMAAQHLSFSEFFARRHRTTLVTSVEVTAPTIRANCVLVAQTLESLLALGQEQASTSQGDYRNSIEWRTSRINIADSSLAAISQLAEGNDDDFVDMEHAFGQPTMRTVPSADSSGSVLYSNTNQPSQTSLDMSQRSRNDSVSDAGTSSFGDTTFNGPPSPEFPSPLDEDAVAYLDEDDRKCFPTWVAENGEIDLGVAILMGKSPSRRGKGNKLMKILGSEAPQHYISELNADQKPWYLRMNYDQTQILIDPDGQVRAGTAAALVERLTVHESMGKHQAALNNYKLFLTLVIDTKYTRNFLMTFKSFMTVDELFELLTNRYWISPPPNLKRAELEEWTRLKQQIVRMRVLNVFRTLVTDDDVLEREDMYILACMKEFASNEEVVTSPAARQLLVLIERAQRSGDAPIKTTNTTPVAPPAPIVPKTSKKLKLLDIDPLEVARQLTLMEAALYKKIRPMECLQRSREAKIKTADNITVIIQLSNKIADWVAETVLDREDSQKRARVVKHFINVADRCRTLQNFSSMTAIVSGLNRPPIRRLKRTWEQVNAKFMSQLQICESTVDTNKNFNNYRSMLARVQPPCVPFIGVYLTTLTFINDGAGDKLAGNMINFRKRQKAAEVIQDIKRWQAVPYNFQTVASVLSYLEDSFQAYQDGVDYGDQFWNLSLEREPREREDEKMARLLQESGFL</sequence>
<feature type="region of interest" description="Disordered" evidence="5">
    <location>
        <begin position="818"/>
        <end position="881"/>
    </location>
</feature>
<keyword evidence="11" id="KW-1185">Reference proteome</keyword>
<dbReference type="PROSITE" id="PS50020">
    <property type="entry name" value="WW_DOMAIN_2"/>
    <property type="match status" value="1"/>
</dbReference>
<dbReference type="PANTHER" id="PTHR23113">
    <property type="entry name" value="GUANINE NUCLEOTIDE EXCHANGE FACTOR"/>
    <property type="match status" value="1"/>
</dbReference>
<dbReference type="CDD" id="cd06224">
    <property type="entry name" value="REM"/>
    <property type="match status" value="1"/>
</dbReference>
<name>A0A2G8RM59_9APHY</name>
<feature type="domain" description="SH3" evidence="6">
    <location>
        <begin position="28"/>
        <end position="87"/>
    </location>
</feature>
<dbReference type="InterPro" id="IPR001202">
    <property type="entry name" value="WW_dom"/>
</dbReference>
<feature type="region of interest" description="Disordered" evidence="5">
    <location>
        <begin position="467"/>
        <end position="486"/>
    </location>
</feature>
<feature type="region of interest" description="Disordered" evidence="5">
    <location>
        <begin position="205"/>
        <end position="242"/>
    </location>
</feature>
<feature type="domain" description="WW" evidence="8">
    <location>
        <begin position="237"/>
        <end position="271"/>
    </location>
</feature>
<dbReference type="InterPro" id="IPR008937">
    <property type="entry name" value="Ras-like_GEF"/>
</dbReference>
<feature type="domain" description="N-terminal Ras-GEF" evidence="9">
    <location>
        <begin position="965"/>
        <end position="1113"/>
    </location>
</feature>
<evidence type="ECO:0000259" key="6">
    <source>
        <dbReference type="PROSITE" id="PS50002"/>
    </source>
</evidence>
<evidence type="ECO:0000256" key="3">
    <source>
        <dbReference type="PROSITE-ProRule" id="PRU00168"/>
    </source>
</evidence>
<evidence type="ECO:0000256" key="2">
    <source>
        <dbReference type="ARBA" id="ARBA00022658"/>
    </source>
</evidence>
<feature type="compositionally biased region" description="Low complexity" evidence="5">
    <location>
        <begin position="290"/>
        <end position="311"/>
    </location>
</feature>
<keyword evidence="2 3" id="KW-0344">Guanine-nucleotide releasing factor</keyword>